<organism evidence="2 3">
    <name type="scientific">Bartonella tribocorum</name>
    <dbReference type="NCBI Taxonomy" id="85701"/>
    <lineage>
        <taxon>Bacteria</taxon>
        <taxon>Pseudomonadati</taxon>
        <taxon>Pseudomonadota</taxon>
        <taxon>Alphaproteobacteria</taxon>
        <taxon>Hyphomicrobiales</taxon>
        <taxon>Bartonellaceae</taxon>
        <taxon>Bartonella</taxon>
    </lineage>
</organism>
<evidence type="ECO:0000313" key="3">
    <source>
        <dbReference type="Proteomes" id="UP000230791"/>
    </source>
</evidence>
<evidence type="ECO:0000256" key="1">
    <source>
        <dbReference type="SAM" id="MobiDB-lite"/>
    </source>
</evidence>
<sequence>MKISNKISKKNQHLKKMIPHPKRQTPTQRINPSLHFTDTHFYAFTSLQRTAKQNAQIANPRYTINTRL</sequence>
<feature type="compositionally biased region" description="Basic residues" evidence="1">
    <location>
        <begin position="7"/>
        <end position="23"/>
    </location>
</feature>
<dbReference type="Proteomes" id="UP000230791">
    <property type="component" value="Unassembled WGS sequence"/>
</dbReference>
<dbReference type="AlphaFoldDB" id="A0A2M6UQE0"/>
<accession>A0A2M6UQE0</accession>
<evidence type="ECO:0000313" key="2">
    <source>
        <dbReference type="EMBL" id="PIT68386.1"/>
    </source>
</evidence>
<reference evidence="2 3" key="1">
    <citation type="submission" date="2017-06" db="EMBL/GenBank/DDBJ databases">
        <title>Draft genome of Bartonella tribocorum C635.</title>
        <authorList>
            <person name="Hadjadj L."/>
            <person name="Jiyipong T."/>
            <person name="Diene S.M."/>
            <person name="Morand S."/>
            <person name="Rolain J.-M."/>
        </authorList>
    </citation>
    <scope>NUCLEOTIDE SEQUENCE [LARGE SCALE GENOMIC DNA]</scope>
    <source>
        <strain evidence="2 3">C635</strain>
    </source>
</reference>
<proteinExistence type="predicted"/>
<gene>
    <name evidence="2" type="ORF">CEV08_08200</name>
</gene>
<dbReference type="EMBL" id="NJPP01000040">
    <property type="protein sequence ID" value="PIT68386.1"/>
    <property type="molecule type" value="Genomic_DNA"/>
</dbReference>
<protein>
    <submittedName>
        <fullName evidence="2">Uncharacterized protein</fullName>
    </submittedName>
</protein>
<comment type="caution">
    <text evidence="2">The sequence shown here is derived from an EMBL/GenBank/DDBJ whole genome shotgun (WGS) entry which is preliminary data.</text>
</comment>
<name>A0A2M6UQE0_9HYPH</name>
<feature type="region of interest" description="Disordered" evidence="1">
    <location>
        <begin position="1"/>
        <end position="29"/>
    </location>
</feature>